<protein>
    <submittedName>
        <fullName evidence="1">Endonuclease domain-containing protein</fullName>
    </submittedName>
</protein>
<evidence type="ECO:0000313" key="2">
    <source>
        <dbReference type="Proteomes" id="UP001335325"/>
    </source>
</evidence>
<evidence type="ECO:0000313" key="1">
    <source>
        <dbReference type="EMBL" id="WSD09350.1"/>
    </source>
</evidence>
<keyword evidence="1" id="KW-0540">Nuclease</keyword>
<gene>
    <name evidence="1" type="ORF">OIE73_28815</name>
</gene>
<organism evidence="1 2">
    <name type="scientific">Streptomyces hirsutus</name>
    <dbReference type="NCBI Taxonomy" id="35620"/>
    <lineage>
        <taxon>Bacteria</taxon>
        <taxon>Bacillati</taxon>
        <taxon>Actinomycetota</taxon>
        <taxon>Actinomycetes</taxon>
        <taxon>Kitasatosporales</taxon>
        <taxon>Streptomycetaceae</taxon>
        <taxon>Streptomyces</taxon>
    </lineage>
</organism>
<keyword evidence="1" id="KW-0378">Hydrolase</keyword>
<accession>A0ABZ1GTV7</accession>
<keyword evidence="2" id="KW-1185">Reference proteome</keyword>
<dbReference type="GeneID" id="91546659"/>
<reference evidence="1 2" key="1">
    <citation type="submission" date="2022-10" db="EMBL/GenBank/DDBJ databases">
        <title>The complete genomes of actinobacterial strains from the NBC collection.</title>
        <authorList>
            <person name="Joergensen T.S."/>
            <person name="Alvarez Arevalo M."/>
            <person name="Sterndorff E.B."/>
            <person name="Faurdal D."/>
            <person name="Vuksanovic O."/>
            <person name="Mourched A.-S."/>
            <person name="Charusanti P."/>
            <person name="Shaw S."/>
            <person name="Blin K."/>
            <person name="Weber T."/>
        </authorList>
    </citation>
    <scope>NUCLEOTIDE SEQUENCE [LARGE SCALE GENOMIC DNA]</scope>
    <source>
        <strain evidence="1 2">NBC 01753</strain>
    </source>
</reference>
<sequence>MSELSRIRMAVLDDDAYYSLWDSIRVLGYGTIGAYGKGHRKIPREMKKRLPWELFGETGPRARTMTTGVTKDGLRRLVANSKRAAAVSLAHELNMEVVCVPTPEAEALRIIAAALRPLDFIEEYRVGDYTVDAYLPELGVVVEHDRLNDSSRDKTAEWWRRTLIEDRLGCTYVSFDAKRRDFNPGDVINRILTMDLPERTEQSA</sequence>
<dbReference type="RefSeq" id="WP_326755123.1">
    <property type="nucleotide sequence ID" value="NZ_CP109134.1"/>
</dbReference>
<keyword evidence="1" id="KW-0255">Endonuclease</keyword>
<proteinExistence type="predicted"/>
<name>A0ABZ1GTV7_9ACTN</name>
<dbReference type="EMBL" id="CP109134">
    <property type="protein sequence ID" value="WSD09350.1"/>
    <property type="molecule type" value="Genomic_DNA"/>
</dbReference>
<dbReference type="Proteomes" id="UP001335325">
    <property type="component" value="Chromosome"/>
</dbReference>
<dbReference type="GO" id="GO:0004519">
    <property type="term" value="F:endonuclease activity"/>
    <property type="evidence" value="ECO:0007669"/>
    <property type="project" value="UniProtKB-KW"/>
</dbReference>